<feature type="non-terminal residue" evidence="1">
    <location>
        <position position="1"/>
    </location>
</feature>
<dbReference type="Proteomes" id="UP000789901">
    <property type="component" value="Unassembled WGS sequence"/>
</dbReference>
<protein>
    <submittedName>
        <fullName evidence="1">8737_t:CDS:1</fullName>
    </submittedName>
</protein>
<name>A0ABN7VHS2_GIGMA</name>
<accession>A0ABN7VHS2</accession>
<dbReference type="EMBL" id="CAJVQB010015432">
    <property type="protein sequence ID" value="CAG8774579.1"/>
    <property type="molecule type" value="Genomic_DNA"/>
</dbReference>
<organism evidence="1 2">
    <name type="scientific">Gigaspora margarita</name>
    <dbReference type="NCBI Taxonomy" id="4874"/>
    <lineage>
        <taxon>Eukaryota</taxon>
        <taxon>Fungi</taxon>
        <taxon>Fungi incertae sedis</taxon>
        <taxon>Mucoromycota</taxon>
        <taxon>Glomeromycotina</taxon>
        <taxon>Glomeromycetes</taxon>
        <taxon>Diversisporales</taxon>
        <taxon>Gigasporaceae</taxon>
        <taxon>Gigaspora</taxon>
    </lineage>
</organism>
<sequence>EKTDSPVLLFCGEEFNYELLKVRTTFKGSWQLVYNRDWCSNVIDFDKYGNSNPQFLREKIREIYQQSQNQIDMD</sequence>
<reference evidence="1 2" key="1">
    <citation type="submission" date="2021-06" db="EMBL/GenBank/DDBJ databases">
        <authorList>
            <person name="Kallberg Y."/>
            <person name="Tangrot J."/>
            <person name="Rosling A."/>
        </authorList>
    </citation>
    <scope>NUCLEOTIDE SEQUENCE [LARGE SCALE GENOMIC DNA]</scope>
    <source>
        <strain evidence="1 2">120-4 pot B 10/14</strain>
    </source>
</reference>
<evidence type="ECO:0000313" key="2">
    <source>
        <dbReference type="Proteomes" id="UP000789901"/>
    </source>
</evidence>
<comment type="caution">
    <text evidence="1">The sequence shown here is derived from an EMBL/GenBank/DDBJ whole genome shotgun (WGS) entry which is preliminary data.</text>
</comment>
<evidence type="ECO:0000313" key="1">
    <source>
        <dbReference type="EMBL" id="CAG8774579.1"/>
    </source>
</evidence>
<gene>
    <name evidence="1" type="ORF">GMARGA_LOCUS18922</name>
</gene>
<proteinExistence type="predicted"/>
<keyword evidence="2" id="KW-1185">Reference proteome</keyword>